<feature type="domain" description="Transcription elongation factor GreA/GreB C-terminal" evidence="1">
    <location>
        <begin position="70"/>
        <end position="124"/>
    </location>
</feature>
<dbReference type="InterPro" id="IPR036953">
    <property type="entry name" value="GreA/GreB_C_sf"/>
</dbReference>
<comment type="caution">
    <text evidence="2">The sequence shown here is derived from an EMBL/GenBank/DDBJ whole genome shotgun (WGS) entry which is preliminary data.</text>
</comment>
<dbReference type="AlphaFoldDB" id="A0A109JJ74"/>
<dbReference type="Gene3D" id="3.10.50.30">
    <property type="entry name" value="Transcription elongation factor, GreA/GreB, C-terminal domain"/>
    <property type="match status" value="1"/>
</dbReference>
<organism evidence="2 3">
    <name type="scientific">Bradyrhizobium macuxiense</name>
    <dbReference type="NCBI Taxonomy" id="1755647"/>
    <lineage>
        <taxon>Bacteria</taxon>
        <taxon>Pseudomonadati</taxon>
        <taxon>Pseudomonadota</taxon>
        <taxon>Alphaproteobacteria</taxon>
        <taxon>Hyphomicrobiales</taxon>
        <taxon>Nitrobacteraceae</taxon>
        <taxon>Bradyrhizobium</taxon>
    </lineage>
</organism>
<protein>
    <recommendedName>
        <fullName evidence="1">Transcription elongation factor GreA/GreB C-terminal domain-containing protein</fullName>
    </recommendedName>
</protein>
<dbReference type="GO" id="GO:0003677">
    <property type="term" value="F:DNA binding"/>
    <property type="evidence" value="ECO:0007669"/>
    <property type="project" value="InterPro"/>
</dbReference>
<evidence type="ECO:0000259" key="1">
    <source>
        <dbReference type="Pfam" id="PF01272"/>
    </source>
</evidence>
<reference evidence="2 3" key="1">
    <citation type="submission" date="2015-11" db="EMBL/GenBank/DDBJ databases">
        <title>Draft Genome Sequence of the Strain BR 10303 (Bradyrhizobium sp.) isolated from nodules of Centrolobium paraense.</title>
        <authorList>
            <person name="Zelli J.E."/>
            <person name="Simoes-Araujo J.L."/>
            <person name="Barauna A.C."/>
            <person name="Silva K."/>
        </authorList>
    </citation>
    <scope>NUCLEOTIDE SEQUENCE [LARGE SCALE GENOMIC DNA]</scope>
    <source>
        <strain evidence="2 3">BR 10303</strain>
    </source>
</reference>
<accession>A0A109JJ74</accession>
<name>A0A109JJ74_9BRAD</name>
<dbReference type="InterPro" id="IPR001437">
    <property type="entry name" value="Tscrpt_elong_fac_GreA/B_C"/>
</dbReference>
<dbReference type="SUPFAM" id="SSF54534">
    <property type="entry name" value="FKBP-like"/>
    <property type="match status" value="1"/>
</dbReference>
<dbReference type="Proteomes" id="UP000057737">
    <property type="component" value="Unassembled WGS sequence"/>
</dbReference>
<keyword evidence="3" id="KW-1185">Reference proteome</keyword>
<gene>
    <name evidence="2" type="ORF">AS156_15120</name>
</gene>
<dbReference type="Pfam" id="PF01272">
    <property type="entry name" value="GreA_GreB"/>
    <property type="match status" value="1"/>
</dbReference>
<dbReference type="EMBL" id="LNCU01000098">
    <property type="protein sequence ID" value="KWV49976.1"/>
    <property type="molecule type" value="Genomic_DNA"/>
</dbReference>
<evidence type="ECO:0000313" key="3">
    <source>
        <dbReference type="Proteomes" id="UP000057737"/>
    </source>
</evidence>
<evidence type="ECO:0000313" key="2">
    <source>
        <dbReference type="EMBL" id="KWV49976.1"/>
    </source>
</evidence>
<dbReference type="GO" id="GO:0032784">
    <property type="term" value="P:regulation of DNA-templated transcription elongation"/>
    <property type="evidence" value="ECO:0007669"/>
    <property type="project" value="InterPro"/>
</dbReference>
<sequence>MWLHFGAATQKEVAMLPLPKVALTASDYPRLDRLARAAWNRGNMDALLLVGEINRAEIVPDDAEDADALVRIGSWVTYRINWGASRRTIQLVWPEDQTFGTDCISVLSALGATLIGLRRGDKMPFFIGGSLDFVVIENVERSRSNVVPFRVPNIARAGRQDGDPGPTAA</sequence>
<dbReference type="OrthoDB" id="7948161at2"/>
<proteinExistence type="predicted"/>